<evidence type="ECO:0000313" key="2">
    <source>
        <dbReference type="EMBL" id="MBC5696647.1"/>
    </source>
</evidence>
<organism evidence="2 3">
    <name type="scientific">Agathobaculum hominis</name>
    <dbReference type="NCBI Taxonomy" id="2763014"/>
    <lineage>
        <taxon>Bacteria</taxon>
        <taxon>Bacillati</taxon>
        <taxon>Bacillota</taxon>
        <taxon>Clostridia</taxon>
        <taxon>Eubacteriales</taxon>
        <taxon>Butyricicoccaceae</taxon>
        <taxon>Agathobaculum</taxon>
    </lineage>
</organism>
<sequence>MKKALITGSSGFVGGYLRQELLANGYEVIGLDVQEAEQTIKADLLNAEQTKAVIERVKPDCIFHLAGQANVARSWKIPQKTVEINVVGAVNLMEAVRNCCPNAHMVLVGSSDQYGVLGEAGKLVSETIQPYPQTPYAVSKQAQEEMARVFARAYGLNICMTRSFNHGGAGQKEGFMIPDFAAGIVRVERGEADCLKVGNLTARRDFTHVRDIVRAYRLIAEHGQSGEVYNIGSGITYSAQEILDKMCQMSNCTIRIEQDSAKMRPSDTPVICCDHSKLTRDTDWEPELGLDRILVDTLEYWRNQRNG</sequence>
<gene>
    <name evidence="2" type="ORF">H8S02_11990</name>
</gene>
<dbReference type="EMBL" id="JACOPK010000013">
    <property type="protein sequence ID" value="MBC5696647.1"/>
    <property type="molecule type" value="Genomic_DNA"/>
</dbReference>
<reference evidence="2 3" key="1">
    <citation type="submission" date="2020-08" db="EMBL/GenBank/DDBJ databases">
        <title>Genome public.</title>
        <authorList>
            <person name="Liu C."/>
            <person name="Sun Q."/>
        </authorList>
    </citation>
    <scope>NUCLEOTIDE SEQUENCE [LARGE SCALE GENOMIC DNA]</scope>
    <source>
        <strain evidence="2 3">M2</strain>
    </source>
</reference>
<evidence type="ECO:0000313" key="3">
    <source>
        <dbReference type="Proteomes" id="UP000641741"/>
    </source>
</evidence>
<protein>
    <submittedName>
        <fullName evidence="2">GDP-mannose 4,6-dehydratase</fullName>
    </submittedName>
</protein>
<dbReference type="PANTHER" id="PTHR43000">
    <property type="entry name" value="DTDP-D-GLUCOSE 4,6-DEHYDRATASE-RELATED"/>
    <property type="match status" value="1"/>
</dbReference>
<accession>A0ABR7GQQ9</accession>
<dbReference type="InterPro" id="IPR016040">
    <property type="entry name" value="NAD(P)-bd_dom"/>
</dbReference>
<dbReference type="Pfam" id="PF16363">
    <property type="entry name" value="GDP_Man_Dehyd"/>
    <property type="match status" value="1"/>
</dbReference>
<dbReference type="SUPFAM" id="SSF51735">
    <property type="entry name" value="NAD(P)-binding Rossmann-fold domains"/>
    <property type="match status" value="1"/>
</dbReference>
<dbReference type="InterPro" id="IPR036291">
    <property type="entry name" value="NAD(P)-bd_dom_sf"/>
</dbReference>
<name>A0ABR7GQQ9_9FIRM</name>
<evidence type="ECO:0000259" key="1">
    <source>
        <dbReference type="Pfam" id="PF16363"/>
    </source>
</evidence>
<dbReference type="CDD" id="cd05260">
    <property type="entry name" value="GDP_MD_SDR_e"/>
    <property type="match status" value="1"/>
</dbReference>
<feature type="domain" description="NAD(P)-binding" evidence="1">
    <location>
        <begin position="5"/>
        <end position="294"/>
    </location>
</feature>
<dbReference type="Gene3D" id="3.90.25.10">
    <property type="entry name" value="UDP-galactose 4-epimerase, domain 1"/>
    <property type="match status" value="1"/>
</dbReference>
<comment type="caution">
    <text evidence="2">The sequence shown here is derived from an EMBL/GenBank/DDBJ whole genome shotgun (WGS) entry which is preliminary data.</text>
</comment>
<dbReference type="Proteomes" id="UP000641741">
    <property type="component" value="Unassembled WGS sequence"/>
</dbReference>
<dbReference type="Gene3D" id="3.40.50.720">
    <property type="entry name" value="NAD(P)-binding Rossmann-like Domain"/>
    <property type="match status" value="1"/>
</dbReference>
<dbReference type="RefSeq" id="WP_186970710.1">
    <property type="nucleotide sequence ID" value="NZ_JACOPK010000013.1"/>
</dbReference>
<keyword evidence="3" id="KW-1185">Reference proteome</keyword>
<proteinExistence type="predicted"/>